<name>A0ABS4W8M4_9MICC</name>
<evidence type="ECO:0000313" key="1">
    <source>
        <dbReference type="EMBL" id="MBP2372263.1"/>
    </source>
</evidence>
<dbReference type="EMBL" id="JAGIOE010000001">
    <property type="protein sequence ID" value="MBP2372263.1"/>
    <property type="molecule type" value="Genomic_DNA"/>
</dbReference>
<reference evidence="1 2" key="1">
    <citation type="submission" date="2021-03" db="EMBL/GenBank/DDBJ databases">
        <title>Sequencing the genomes of 1000 actinobacteria strains.</title>
        <authorList>
            <person name="Klenk H.-P."/>
        </authorList>
    </citation>
    <scope>NUCLEOTIDE SEQUENCE [LARGE SCALE GENOMIC DNA]</scope>
    <source>
        <strain evidence="1 2">DSM 15454</strain>
    </source>
</reference>
<sequence>MRCIVHADLHDKFVWKLLERDDSLVVGNSAGPVHPGPIIEASTETQGITIGPEIPGYPFKQGTPAAVGYAAASAAPFGLRATASGLAIWLRPQTGGRLMVLAIVVQLVWARVAIFRESAQRERCLANHERQTHGFSELRQFDHWQAT</sequence>
<keyword evidence="2" id="KW-1185">Reference proteome</keyword>
<organism evidence="1 2">
    <name type="scientific">Paeniglutamicibacter psychrophenolicus</name>
    <dbReference type="NCBI Taxonomy" id="257454"/>
    <lineage>
        <taxon>Bacteria</taxon>
        <taxon>Bacillati</taxon>
        <taxon>Actinomycetota</taxon>
        <taxon>Actinomycetes</taxon>
        <taxon>Micrococcales</taxon>
        <taxon>Micrococcaceae</taxon>
        <taxon>Paeniglutamicibacter</taxon>
    </lineage>
</organism>
<accession>A0ABS4W8M4</accession>
<protein>
    <submittedName>
        <fullName evidence="1">Uncharacterized protein</fullName>
    </submittedName>
</protein>
<evidence type="ECO:0000313" key="2">
    <source>
        <dbReference type="Proteomes" id="UP000766570"/>
    </source>
</evidence>
<gene>
    <name evidence="1" type="ORF">JOF46_000175</name>
</gene>
<proteinExistence type="predicted"/>
<comment type="caution">
    <text evidence="1">The sequence shown here is derived from an EMBL/GenBank/DDBJ whole genome shotgun (WGS) entry which is preliminary data.</text>
</comment>
<dbReference type="Proteomes" id="UP000766570">
    <property type="component" value="Unassembled WGS sequence"/>
</dbReference>